<dbReference type="AlphaFoldDB" id="A0A840ZN79"/>
<dbReference type="Proteomes" id="UP000583454">
    <property type="component" value="Unassembled WGS sequence"/>
</dbReference>
<organism evidence="1 2">
    <name type="scientific">Methylorubrum rhodinum</name>
    <dbReference type="NCBI Taxonomy" id="29428"/>
    <lineage>
        <taxon>Bacteria</taxon>
        <taxon>Pseudomonadati</taxon>
        <taxon>Pseudomonadota</taxon>
        <taxon>Alphaproteobacteria</taxon>
        <taxon>Hyphomicrobiales</taxon>
        <taxon>Methylobacteriaceae</taxon>
        <taxon>Methylorubrum</taxon>
    </lineage>
</organism>
<dbReference type="RefSeq" id="WP_183570745.1">
    <property type="nucleotide sequence ID" value="NZ_JACHOP010000013.1"/>
</dbReference>
<reference evidence="1 2" key="1">
    <citation type="submission" date="2020-08" db="EMBL/GenBank/DDBJ databases">
        <title>Genomic Encyclopedia of Type Strains, Phase IV (KMG-IV): sequencing the most valuable type-strain genomes for metagenomic binning, comparative biology and taxonomic classification.</title>
        <authorList>
            <person name="Goeker M."/>
        </authorList>
    </citation>
    <scope>NUCLEOTIDE SEQUENCE [LARGE SCALE GENOMIC DNA]</scope>
    <source>
        <strain evidence="1 2">DSM 2163</strain>
    </source>
</reference>
<proteinExistence type="predicted"/>
<accession>A0A840ZN79</accession>
<name>A0A840ZN79_9HYPH</name>
<dbReference type="EMBL" id="JACHOP010000013">
    <property type="protein sequence ID" value="MBB5758371.1"/>
    <property type="molecule type" value="Genomic_DNA"/>
</dbReference>
<gene>
    <name evidence="1" type="ORF">HNR00_003091</name>
</gene>
<comment type="caution">
    <text evidence="1">The sequence shown here is derived from an EMBL/GenBank/DDBJ whole genome shotgun (WGS) entry which is preliminary data.</text>
</comment>
<sequence length="66" mass="7445">MSNRKNLERRFARYGADLSKRTAGAFSTFEDGTVAPWTIHWGGRVIPCHSLADAAAFLDRYEGKDR</sequence>
<keyword evidence="2" id="KW-1185">Reference proteome</keyword>
<evidence type="ECO:0000313" key="1">
    <source>
        <dbReference type="EMBL" id="MBB5758371.1"/>
    </source>
</evidence>
<protein>
    <submittedName>
        <fullName evidence="1">Uncharacterized protein</fullName>
    </submittedName>
</protein>
<evidence type="ECO:0000313" key="2">
    <source>
        <dbReference type="Proteomes" id="UP000583454"/>
    </source>
</evidence>